<proteinExistence type="predicted"/>
<evidence type="ECO:0000259" key="3">
    <source>
        <dbReference type="Pfam" id="PF20152"/>
    </source>
</evidence>
<name>A0AAD2Q1R7_9AGAR</name>
<comment type="caution">
    <text evidence="4">The sequence shown here is derived from an EMBL/GenBank/DDBJ whole genome shotgun (WGS) entry which is preliminary data.</text>
</comment>
<keyword evidence="2" id="KW-1133">Transmembrane helix</keyword>
<dbReference type="Pfam" id="PF20152">
    <property type="entry name" value="DUF6534"/>
    <property type="match status" value="1"/>
</dbReference>
<gene>
    <name evidence="4" type="ORF">MYCIT1_LOCUS8224</name>
</gene>
<evidence type="ECO:0000256" key="2">
    <source>
        <dbReference type="SAM" id="Phobius"/>
    </source>
</evidence>
<keyword evidence="2" id="KW-0812">Transmembrane</keyword>
<reference evidence="4" key="1">
    <citation type="submission" date="2023-11" db="EMBL/GenBank/DDBJ databases">
        <authorList>
            <person name="De Vega J J."/>
            <person name="De Vega J J."/>
        </authorList>
    </citation>
    <scope>NUCLEOTIDE SEQUENCE</scope>
</reference>
<feature type="domain" description="DUF6534" evidence="3">
    <location>
        <begin position="186"/>
        <end position="266"/>
    </location>
</feature>
<feature type="region of interest" description="Disordered" evidence="1">
    <location>
        <begin position="330"/>
        <end position="354"/>
    </location>
</feature>
<sequence length="412" mass="45082">MVTSLKDIPELPQGPTPAYGPEVSSQLIGTLLSFLLGGMFFVQVCIYHTCFKRDRWPTRALVHAVALLIFLRTVLTGVEAHIWFAEGFGDIERFIDVHDLRIYTPVIGPLTALLVELFFCYRIVLLERRAWPVALGIALIAFAQCVCGTASGLFYYLGANPHSDPRHHTFLEFTRAFLLTGVVSAGLITGTTSYILLTAPVTPATRMVLKNLVWLIAETNAMSAIVEIVAFALIMAFPGRRYFSCSGMILPGIYANTLLATLNHRAIAGVRSRRSSAFYALDSNPGAGLQELVSEVGTFHSRPGSWMPPESVVAETASYALSSTDGDFAARTNETGSRASTPNPPGLEARSSSVSTAHVSVRSMLFAARASVELREEAEIEKIEKRWTRELAVARRLSSAETRDRLAVNQIN</sequence>
<keyword evidence="2" id="KW-0472">Membrane</keyword>
<feature type="transmembrane region" description="Helical" evidence="2">
    <location>
        <begin position="133"/>
        <end position="157"/>
    </location>
</feature>
<dbReference type="PANTHER" id="PTHR40465:SF1">
    <property type="entry name" value="DUF6534 DOMAIN-CONTAINING PROTEIN"/>
    <property type="match status" value="1"/>
</dbReference>
<feature type="transmembrane region" description="Helical" evidence="2">
    <location>
        <begin position="102"/>
        <end position="121"/>
    </location>
</feature>
<dbReference type="AlphaFoldDB" id="A0AAD2Q1R7"/>
<protein>
    <recommendedName>
        <fullName evidence="3">DUF6534 domain-containing protein</fullName>
    </recommendedName>
</protein>
<feature type="transmembrane region" description="Helical" evidence="2">
    <location>
        <begin position="27"/>
        <end position="48"/>
    </location>
</feature>
<feature type="transmembrane region" description="Helical" evidence="2">
    <location>
        <begin position="212"/>
        <end position="235"/>
    </location>
</feature>
<dbReference type="InterPro" id="IPR045339">
    <property type="entry name" value="DUF6534"/>
</dbReference>
<feature type="compositionally biased region" description="Polar residues" evidence="1">
    <location>
        <begin position="332"/>
        <end position="341"/>
    </location>
</feature>
<feature type="transmembrane region" description="Helical" evidence="2">
    <location>
        <begin position="177"/>
        <end position="200"/>
    </location>
</feature>
<evidence type="ECO:0000256" key="1">
    <source>
        <dbReference type="SAM" id="MobiDB-lite"/>
    </source>
</evidence>
<dbReference type="EMBL" id="CAVNYO010000109">
    <property type="protein sequence ID" value="CAK5266471.1"/>
    <property type="molecule type" value="Genomic_DNA"/>
</dbReference>
<evidence type="ECO:0000313" key="4">
    <source>
        <dbReference type="EMBL" id="CAK5266471.1"/>
    </source>
</evidence>
<dbReference type="Proteomes" id="UP001295794">
    <property type="component" value="Unassembled WGS sequence"/>
</dbReference>
<organism evidence="4 5">
    <name type="scientific">Mycena citricolor</name>
    <dbReference type="NCBI Taxonomy" id="2018698"/>
    <lineage>
        <taxon>Eukaryota</taxon>
        <taxon>Fungi</taxon>
        <taxon>Dikarya</taxon>
        <taxon>Basidiomycota</taxon>
        <taxon>Agaricomycotina</taxon>
        <taxon>Agaricomycetes</taxon>
        <taxon>Agaricomycetidae</taxon>
        <taxon>Agaricales</taxon>
        <taxon>Marasmiineae</taxon>
        <taxon>Mycenaceae</taxon>
        <taxon>Mycena</taxon>
    </lineage>
</organism>
<evidence type="ECO:0000313" key="5">
    <source>
        <dbReference type="Proteomes" id="UP001295794"/>
    </source>
</evidence>
<dbReference type="PANTHER" id="PTHR40465">
    <property type="entry name" value="CHROMOSOME 1, WHOLE GENOME SHOTGUN SEQUENCE"/>
    <property type="match status" value="1"/>
</dbReference>
<keyword evidence="5" id="KW-1185">Reference proteome</keyword>
<feature type="transmembrane region" description="Helical" evidence="2">
    <location>
        <begin position="60"/>
        <end position="82"/>
    </location>
</feature>
<accession>A0AAD2Q1R7</accession>